<dbReference type="OrthoDB" id="6501936at2"/>
<feature type="transmembrane region" description="Helical" evidence="5">
    <location>
        <begin position="199"/>
        <end position="226"/>
    </location>
</feature>
<reference evidence="7 8" key="1">
    <citation type="journal article" date="2012" name="J. Bacteriol.">
        <title>Complete genome sequence of the B12-producing Shimwellia blattae strain DSM 4481, isolated from a cockroach.</title>
        <authorList>
            <person name="Brzuszkiewicz E."/>
            <person name="Waschkowitz T."/>
            <person name="Wiezer A."/>
            <person name="Daniel R."/>
        </authorList>
    </citation>
    <scope>NUCLEOTIDE SEQUENCE [LARGE SCALE GENOMIC DNA]</scope>
    <source>
        <strain evidence="8">ATCC 29907 / DSM 4481 / JCM 1650 / NBRC 105725 / CDC 9005-74</strain>
    </source>
</reference>
<dbReference type="PATRIC" id="fig|630626.3.peg.486"/>
<accession>K6VGW8</accession>
<feature type="domain" description="O-antigen ligase-related" evidence="6">
    <location>
        <begin position="197"/>
        <end position="355"/>
    </location>
</feature>
<comment type="subcellular location">
    <subcellularLocation>
        <location evidence="1">Membrane</location>
        <topology evidence="1">Multi-pass membrane protein</topology>
    </subcellularLocation>
</comment>
<dbReference type="RefSeq" id="WP_002441833.1">
    <property type="nucleotide sequence ID" value="NC_017910.1"/>
</dbReference>
<feature type="transmembrane region" description="Helical" evidence="5">
    <location>
        <begin position="130"/>
        <end position="154"/>
    </location>
</feature>
<evidence type="ECO:0000256" key="1">
    <source>
        <dbReference type="ARBA" id="ARBA00004141"/>
    </source>
</evidence>
<evidence type="ECO:0000313" key="7">
    <source>
        <dbReference type="EMBL" id="AFJ45618.1"/>
    </source>
</evidence>
<dbReference type="Pfam" id="PF04932">
    <property type="entry name" value="Wzy_C"/>
    <property type="match status" value="1"/>
</dbReference>
<dbReference type="EMBL" id="CP001560">
    <property type="protein sequence ID" value="AFJ45618.1"/>
    <property type="molecule type" value="Genomic_DNA"/>
</dbReference>
<feature type="transmembrane region" description="Helical" evidence="5">
    <location>
        <begin position="60"/>
        <end position="80"/>
    </location>
</feature>
<dbReference type="HOGENOM" id="CLU_670454_0_0_6"/>
<dbReference type="KEGG" id="ebt:EBL_c04920"/>
<feature type="transmembrane region" description="Helical" evidence="5">
    <location>
        <begin position="372"/>
        <end position="396"/>
    </location>
</feature>
<dbReference type="AlphaFoldDB" id="I2B514"/>
<sequence>MDNVSTKHSDTPLTSSALLLVFLLSIACQLTDVALGPVKLWELMAISIFPLTIRKIEKRILIFFSAFLMLLILSLMKGFFADIHYQYFSALKSKYVISIVRFIELILCLIVTLTPYNIVRNNKGSVESIIKVFLTFNLYITLFIFILFVSDVLFHTGLVSYGVTHRLRGLYVEGGPYGLFISTLILLELTFFKRKLVIFVFLLALMLSQSKAGIISCFLLVTYYIFIRSPLLRTFINPKKIIRFSITMIFLAGLVLGVTYKVAYNYYDDLNNVDDVLASRINDTSFVMGRIAATHIGPNIISDNPVAGVGLGAYSLVRNNIQYRQQFPFVSGWDLTGLGGLTTLAIENGFLGLGIFLFATLLYFSFNLLGGYFILLFLFPFVLGAQLYMVYPWFYLGLYACLRKKR</sequence>
<evidence type="ECO:0000256" key="4">
    <source>
        <dbReference type="ARBA" id="ARBA00023136"/>
    </source>
</evidence>
<feature type="transmembrane region" description="Helical" evidence="5">
    <location>
        <begin position="17"/>
        <end position="40"/>
    </location>
</feature>
<gene>
    <name evidence="7" type="ordered locus">EBL_c04920</name>
</gene>
<keyword evidence="3 5" id="KW-1133">Transmembrane helix</keyword>
<evidence type="ECO:0000256" key="5">
    <source>
        <dbReference type="SAM" id="Phobius"/>
    </source>
</evidence>
<evidence type="ECO:0000256" key="2">
    <source>
        <dbReference type="ARBA" id="ARBA00022692"/>
    </source>
</evidence>
<feature type="transmembrane region" description="Helical" evidence="5">
    <location>
        <begin position="174"/>
        <end position="192"/>
    </location>
</feature>
<dbReference type="GO" id="GO:0016020">
    <property type="term" value="C:membrane"/>
    <property type="evidence" value="ECO:0007669"/>
    <property type="project" value="UniProtKB-SubCell"/>
</dbReference>
<feature type="transmembrane region" description="Helical" evidence="5">
    <location>
        <begin position="95"/>
        <end position="118"/>
    </location>
</feature>
<protein>
    <submittedName>
        <fullName evidence="7">Putative membrane protein</fullName>
    </submittedName>
</protein>
<dbReference type="STRING" id="630626.EBL_c04920"/>
<dbReference type="InterPro" id="IPR007016">
    <property type="entry name" value="O-antigen_ligase-rel_domated"/>
</dbReference>
<organism evidence="7 8">
    <name type="scientific">Shimwellia blattae (strain ATCC 29907 / DSM 4481 / JCM 1650 / NBRC 105725 / CDC 9005-74)</name>
    <name type="common">Escherichia blattae</name>
    <dbReference type="NCBI Taxonomy" id="630626"/>
    <lineage>
        <taxon>Bacteria</taxon>
        <taxon>Pseudomonadati</taxon>
        <taxon>Pseudomonadota</taxon>
        <taxon>Gammaproteobacteria</taxon>
        <taxon>Enterobacterales</taxon>
        <taxon>Enterobacteriaceae</taxon>
        <taxon>Shimwellia</taxon>
    </lineage>
</organism>
<evidence type="ECO:0000259" key="6">
    <source>
        <dbReference type="Pfam" id="PF04932"/>
    </source>
</evidence>
<keyword evidence="8" id="KW-1185">Reference proteome</keyword>
<proteinExistence type="predicted"/>
<evidence type="ECO:0000256" key="3">
    <source>
        <dbReference type="ARBA" id="ARBA00022989"/>
    </source>
</evidence>
<feature type="transmembrane region" description="Helical" evidence="5">
    <location>
        <begin position="241"/>
        <end position="260"/>
    </location>
</feature>
<evidence type="ECO:0000313" key="8">
    <source>
        <dbReference type="Proteomes" id="UP000001955"/>
    </source>
</evidence>
<accession>I2B514</accession>
<name>I2B514_SHIBC</name>
<keyword evidence="4 5" id="KW-0472">Membrane</keyword>
<feature type="transmembrane region" description="Helical" evidence="5">
    <location>
        <begin position="349"/>
        <end position="366"/>
    </location>
</feature>
<dbReference type="PROSITE" id="PS51257">
    <property type="entry name" value="PROKAR_LIPOPROTEIN"/>
    <property type="match status" value="1"/>
</dbReference>
<dbReference type="Proteomes" id="UP000001955">
    <property type="component" value="Chromosome"/>
</dbReference>
<keyword evidence="2 5" id="KW-0812">Transmembrane</keyword>